<feature type="region of interest" description="Disordered" evidence="1">
    <location>
        <begin position="637"/>
        <end position="659"/>
    </location>
</feature>
<proteinExistence type="predicted"/>
<gene>
    <name evidence="3" type="ORF">GCM10017567_21880</name>
</gene>
<dbReference type="Proteomes" id="UP000649955">
    <property type="component" value="Unassembled WGS sequence"/>
</dbReference>
<reference evidence="4" key="1">
    <citation type="journal article" date="2019" name="Int. J. Syst. Evol. Microbiol.">
        <title>The Global Catalogue of Microorganisms (GCM) 10K type strain sequencing project: providing services to taxonomists for standard genome sequencing and annotation.</title>
        <authorList>
            <consortium name="The Broad Institute Genomics Platform"/>
            <consortium name="The Broad Institute Genome Sequencing Center for Infectious Disease"/>
            <person name="Wu L."/>
            <person name="Ma J."/>
        </authorList>
    </citation>
    <scope>NUCLEOTIDE SEQUENCE [LARGE SCALE GENOMIC DNA]</scope>
    <source>
        <strain evidence="4">CGMCC 4.7680</strain>
    </source>
</reference>
<feature type="domain" description="Helicase XPB/Ssl2 N-terminal" evidence="2">
    <location>
        <begin position="479"/>
        <end position="595"/>
    </location>
</feature>
<name>A0ABQ3K9D4_9PSEU</name>
<dbReference type="InterPro" id="IPR032830">
    <property type="entry name" value="XPB/Ssl2_N"/>
</dbReference>
<accession>A0ABQ3K9D4</accession>
<dbReference type="Pfam" id="PF13625">
    <property type="entry name" value="Helicase_C_3"/>
    <property type="match status" value="1"/>
</dbReference>
<evidence type="ECO:0000313" key="4">
    <source>
        <dbReference type="Proteomes" id="UP000649955"/>
    </source>
</evidence>
<evidence type="ECO:0000259" key="2">
    <source>
        <dbReference type="Pfam" id="PF13625"/>
    </source>
</evidence>
<evidence type="ECO:0000313" key="3">
    <source>
        <dbReference type="EMBL" id="GHG05351.1"/>
    </source>
</evidence>
<evidence type="ECO:0000256" key="1">
    <source>
        <dbReference type="SAM" id="MobiDB-lite"/>
    </source>
</evidence>
<dbReference type="EMBL" id="BNAW01000006">
    <property type="protein sequence ID" value="GHG05351.1"/>
    <property type="molecule type" value="Genomic_DNA"/>
</dbReference>
<comment type="caution">
    <text evidence="3">The sequence shown here is derived from an EMBL/GenBank/DDBJ whole genome shotgun (WGS) entry which is preliminary data.</text>
</comment>
<protein>
    <recommendedName>
        <fullName evidence="2">Helicase XPB/Ssl2 N-terminal domain-containing protein</fullName>
    </recommendedName>
</protein>
<sequence>MTTADELLGRLAALDKDALAKVLAHRPDVLDEPWPRRLDVVAARLAAPESIDAALLRLPMPLVQVLRAVQLCYALGRRPAPVEDVSRLLGAADVGSYVDELAERALLWWDADGIALPEPLRRNSFAAEGLGQPVANLLGELGTSRLAKLSKALGLPDAARKPELLLGLVGFFRDGERVRELFATAPEETRKLLLDMAGGVPEVQGLVPAGWAFDHGFLYGTFYGTVAMPIEVSLALRGPDHQLPFTPEEPAFEVTHTGAEAAEAAASAAALRLLDRVSAVLDLAAAEPLPLLKDGTIGARLVKKLAKDTGATPAEIELAIDLAAQAGLLVADEPPPPRRGQKAPAPTLVLDPDLARPAPALLYRLLLTTWWDPAPPEFEVDVDALVRRLVVRLAARLDPGDAITDVDALVRLAEWHAPMLPSDDFAGRVRDALGEGELLGVLAHGAATAAGRALLAPDRLVEVTDELVSRARTTALFGTDLTAIVPGSPDARLAALLDRVADREAQGTATSWRFSPASVRRAFDQGSTTGELLEDLRAVATGELPQPLVYLVNDVARRHGEAQVVDVASVVVGEPAVLAELAAHRKLAKLGLRAVAPTVLTSIVDADRTLAALREAGYAPTRHAADGSIVLPARDQAEPTVAVRDPEPGEGPPDPAGHAERLLAAPSSGPVLLRGQLARAMSDRYAGRLTPKQQQLCWQLEAGLPVDIAYGDEHLVIAYPELDGDVLDVWSLGDRTYRRLELARIELAQASTAVSLA</sequence>
<organism evidence="3 4">
    <name type="scientific">Amycolatopsis bullii</name>
    <dbReference type="NCBI Taxonomy" id="941987"/>
    <lineage>
        <taxon>Bacteria</taxon>
        <taxon>Bacillati</taxon>
        <taxon>Actinomycetota</taxon>
        <taxon>Actinomycetes</taxon>
        <taxon>Pseudonocardiales</taxon>
        <taxon>Pseudonocardiaceae</taxon>
        <taxon>Amycolatopsis</taxon>
    </lineage>
</organism>
<keyword evidence="4" id="KW-1185">Reference proteome</keyword>
<dbReference type="RefSeq" id="WP_191308886.1">
    <property type="nucleotide sequence ID" value="NZ_BNAW01000006.1"/>
</dbReference>